<dbReference type="Pfam" id="PF20519">
    <property type="entry name" value="Polycystin_dom"/>
    <property type="match status" value="1"/>
</dbReference>
<feature type="transmembrane region" description="Helical" evidence="9">
    <location>
        <begin position="217"/>
        <end position="234"/>
    </location>
</feature>
<evidence type="ECO:0000259" key="10">
    <source>
        <dbReference type="Pfam" id="PF08016"/>
    </source>
</evidence>
<dbReference type="FunFam" id="1.10.287.70:FF:000086">
    <property type="entry name" value="Polycystic kidney disease 2"/>
    <property type="match status" value="1"/>
</dbReference>
<feature type="compositionally biased region" description="Low complexity" evidence="8">
    <location>
        <begin position="579"/>
        <end position="606"/>
    </location>
</feature>
<feature type="transmembrane region" description="Helical" evidence="9">
    <location>
        <begin position="363"/>
        <end position="388"/>
    </location>
</feature>
<keyword evidence="4 9" id="KW-1133">Transmembrane helix</keyword>
<evidence type="ECO:0000256" key="7">
    <source>
        <dbReference type="PIRSR" id="PIRSR603915-2"/>
    </source>
</evidence>
<keyword evidence="3 9" id="KW-0812">Transmembrane</keyword>
<name>A0A6A4WRR2_AMPAM</name>
<dbReference type="PANTHER" id="PTHR10877:SF150">
    <property type="entry name" value="REJ DOMAIN-CONTAINING PROTEIN"/>
    <property type="match status" value="1"/>
</dbReference>
<reference evidence="12 13" key="1">
    <citation type="submission" date="2019-07" db="EMBL/GenBank/DDBJ databases">
        <title>Draft genome assembly of a fouling barnacle, Amphibalanus amphitrite (Darwin, 1854): The first reference genome for Thecostraca.</title>
        <authorList>
            <person name="Kim W."/>
        </authorList>
    </citation>
    <scope>NUCLEOTIDE SEQUENCE [LARGE SCALE GENOMIC DNA]</scope>
    <source>
        <strain evidence="12">SNU_AA5</strain>
        <tissue evidence="12">Soma without cirri and trophi</tissue>
    </source>
</reference>
<evidence type="ECO:0000256" key="6">
    <source>
        <dbReference type="ARBA" id="ARBA00023180"/>
    </source>
</evidence>
<feature type="transmembrane region" description="Helical" evidence="9">
    <location>
        <begin position="266"/>
        <end position="285"/>
    </location>
</feature>
<feature type="region of interest" description="Disordered" evidence="8">
    <location>
        <begin position="495"/>
        <end position="634"/>
    </location>
</feature>
<dbReference type="OrthoDB" id="444119at2759"/>
<dbReference type="GO" id="GO:0005262">
    <property type="term" value="F:calcium channel activity"/>
    <property type="evidence" value="ECO:0007669"/>
    <property type="project" value="TreeGrafter"/>
</dbReference>
<feature type="compositionally biased region" description="Basic and acidic residues" evidence="8">
    <location>
        <begin position="446"/>
        <end position="460"/>
    </location>
</feature>
<dbReference type="EMBL" id="VIIS01000811">
    <property type="protein sequence ID" value="KAF0304798.1"/>
    <property type="molecule type" value="Genomic_DNA"/>
</dbReference>
<evidence type="ECO:0000256" key="1">
    <source>
        <dbReference type="ARBA" id="ARBA00004141"/>
    </source>
</evidence>
<feature type="transmembrane region" description="Helical" evidence="9">
    <location>
        <begin position="177"/>
        <end position="196"/>
    </location>
</feature>
<dbReference type="InterPro" id="IPR051223">
    <property type="entry name" value="Polycystin"/>
</dbReference>
<feature type="domain" description="Polycystin cation channel PKD1/PKD2" evidence="10">
    <location>
        <begin position="179"/>
        <end position="395"/>
    </location>
</feature>
<dbReference type="GO" id="GO:0016020">
    <property type="term" value="C:membrane"/>
    <property type="evidence" value="ECO:0007669"/>
    <property type="project" value="UniProtKB-SubCell"/>
</dbReference>
<evidence type="ECO:0000256" key="4">
    <source>
        <dbReference type="ARBA" id="ARBA00022989"/>
    </source>
</evidence>
<dbReference type="Pfam" id="PF08016">
    <property type="entry name" value="PKD_channel"/>
    <property type="match status" value="1"/>
</dbReference>
<evidence type="ECO:0000313" key="12">
    <source>
        <dbReference type="EMBL" id="KAF0304798.1"/>
    </source>
</evidence>
<evidence type="ECO:0000313" key="13">
    <source>
        <dbReference type="Proteomes" id="UP000440578"/>
    </source>
</evidence>
<evidence type="ECO:0000256" key="2">
    <source>
        <dbReference type="ARBA" id="ARBA00007200"/>
    </source>
</evidence>
<feature type="disulfide bond" evidence="7">
    <location>
        <begin position="24"/>
        <end position="37"/>
    </location>
</feature>
<dbReference type="Gene3D" id="1.10.287.70">
    <property type="match status" value="1"/>
</dbReference>
<comment type="similarity">
    <text evidence="2">Belongs to the polycystin family.</text>
</comment>
<feature type="compositionally biased region" description="Low complexity" evidence="8">
    <location>
        <begin position="616"/>
        <end position="632"/>
    </location>
</feature>
<dbReference type="InterPro" id="IPR046791">
    <property type="entry name" value="Polycystin_dom"/>
</dbReference>
<feature type="domain" description="Polycystin" evidence="11">
    <location>
        <begin position="6"/>
        <end position="169"/>
    </location>
</feature>
<feature type="region of interest" description="Disordered" evidence="8">
    <location>
        <begin position="428"/>
        <end position="471"/>
    </location>
</feature>
<dbReference type="InterPro" id="IPR013122">
    <property type="entry name" value="PKD1_2_channel"/>
</dbReference>
<feature type="transmembrane region" description="Helical" evidence="9">
    <location>
        <begin position="305"/>
        <end position="327"/>
    </location>
</feature>
<keyword evidence="13" id="KW-1185">Reference proteome</keyword>
<dbReference type="GO" id="GO:0005509">
    <property type="term" value="F:calcium ion binding"/>
    <property type="evidence" value="ECO:0007669"/>
    <property type="project" value="InterPro"/>
</dbReference>
<dbReference type="InterPro" id="IPR003915">
    <property type="entry name" value="PKD_2"/>
</dbReference>
<dbReference type="GO" id="GO:0050982">
    <property type="term" value="P:detection of mechanical stimulus"/>
    <property type="evidence" value="ECO:0007669"/>
    <property type="project" value="TreeGrafter"/>
</dbReference>
<sequence>MADMVTLRLGPARIRQVRIQPDQCSVPNIMRNLHDECNVEYSWTKEDKQPYNVSWVPVNVTSKEQLDKMQSPWVYKSMMDLDGAPHWGLLNTYNGGGYHADLLGSGAQTERLFAELERHGWIDKFTRAVFIEFTVVNTYVNLFSRVSLVVEFSNSGNTFNSYTITTFQLFNYVGPDAIWIMVCEAIVVLFVLYFLVTEIKKLRKQKMAYFSEFWNTLEFIKLILAITSIAMYAMKNIYVHVALGNLFEKQGEFINMQRMAAWNETFVFLIAFVCFVSILEVMHLLRFNANMSMLALTLKRSTKELVYFSVTFCITFLAFAQFAFLAFGTSMNLYNNFMFTVENLCTHLLGDIDFETMYETHGGLGVCFYLAFVLIMTFIVLNMFLAILGDSFTDVKQELKEARNQYELLDFCKGIVMDMLGMRRRPAAGLDPTLPAVPEDDAGTDGPREERPPGPREARSAKVAPSPVTGEAYVPSTAPSFLAVGVPAAADYLPEGAAGGADPPGAADLTPVHRLGGAPDDSQAADHGPAREVSATVRGSPAPAEDADGPAVRAPVEVRVHSPPPEHPADPPEGEEAPPEAAAGAESRPEAAEGAEGGAATAVVAEGAEDVDTEAAVDGTTDGSAEAATAAADAEDGHARLGRLSARSQQLLRQIWHIPTARSE</sequence>
<dbReference type="Proteomes" id="UP000440578">
    <property type="component" value="Unassembled WGS sequence"/>
</dbReference>
<comment type="subcellular location">
    <subcellularLocation>
        <location evidence="1">Membrane</location>
        <topology evidence="1">Multi-pass membrane protein</topology>
    </subcellularLocation>
</comment>
<evidence type="ECO:0000256" key="5">
    <source>
        <dbReference type="ARBA" id="ARBA00023136"/>
    </source>
</evidence>
<organism evidence="12 13">
    <name type="scientific">Amphibalanus amphitrite</name>
    <name type="common">Striped barnacle</name>
    <name type="synonym">Balanus amphitrite</name>
    <dbReference type="NCBI Taxonomy" id="1232801"/>
    <lineage>
        <taxon>Eukaryota</taxon>
        <taxon>Metazoa</taxon>
        <taxon>Ecdysozoa</taxon>
        <taxon>Arthropoda</taxon>
        <taxon>Crustacea</taxon>
        <taxon>Multicrustacea</taxon>
        <taxon>Cirripedia</taxon>
        <taxon>Thoracica</taxon>
        <taxon>Thoracicalcarea</taxon>
        <taxon>Balanomorpha</taxon>
        <taxon>Balanoidea</taxon>
        <taxon>Balanidae</taxon>
        <taxon>Amphibalaninae</taxon>
        <taxon>Amphibalanus</taxon>
    </lineage>
</organism>
<accession>A0A6A4WRR2</accession>
<protein>
    <submittedName>
        <fullName evidence="12">Polycystin-2</fullName>
    </submittedName>
</protein>
<proteinExistence type="inferred from homology"/>
<dbReference type="PRINTS" id="PR01433">
    <property type="entry name" value="POLYCYSTIN2"/>
</dbReference>
<evidence type="ECO:0000259" key="11">
    <source>
        <dbReference type="Pfam" id="PF20519"/>
    </source>
</evidence>
<gene>
    <name evidence="12" type="primary">PKD2_2</name>
    <name evidence="12" type="ORF">FJT64_023474</name>
</gene>
<evidence type="ECO:0000256" key="9">
    <source>
        <dbReference type="SAM" id="Phobius"/>
    </source>
</evidence>
<dbReference type="AlphaFoldDB" id="A0A6A4WRR2"/>
<evidence type="ECO:0000256" key="3">
    <source>
        <dbReference type="ARBA" id="ARBA00022692"/>
    </source>
</evidence>
<keyword evidence="6" id="KW-0325">Glycoprotein</keyword>
<dbReference type="PANTHER" id="PTHR10877">
    <property type="entry name" value="POLYCYSTIN FAMILY MEMBER"/>
    <property type="match status" value="1"/>
</dbReference>
<keyword evidence="5 9" id="KW-0472">Membrane</keyword>
<evidence type="ECO:0000256" key="8">
    <source>
        <dbReference type="SAM" id="MobiDB-lite"/>
    </source>
</evidence>
<comment type="caution">
    <text evidence="12">The sequence shown here is derived from an EMBL/GenBank/DDBJ whole genome shotgun (WGS) entry which is preliminary data.</text>
</comment>